<accession>A0A939J696</accession>
<evidence type="ECO:0000256" key="2">
    <source>
        <dbReference type="ARBA" id="ARBA00010944"/>
    </source>
</evidence>
<organism evidence="8 9">
    <name type="scientific">Roseibium aggregatum</name>
    <dbReference type="NCBI Taxonomy" id="187304"/>
    <lineage>
        <taxon>Bacteria</taxon>
        <taxon>Pseudomonadati</taxon>
        <taxon>Pseudomonadota</taxon>
        <taxon>Alphaproteobacteria</taxon>
        <taxon>Hyphomicrobiales</taxon>
        <taxon>Stappiaceae</taxon>
        <taxon>Roseibium</taxon>
    </lineage>
</organism>
<dbReference type="AlphaFoldDB" id="A0A939J696"/>
<dbReference type="PANTHER" id="PTHR10491">
    <property type="entry name" value="DTDP-4-DEHYDRORHAMNOSE REDUCTASE"/>
    <property type="match status" value="1"/>
</dbReference>
<evidence type="ECO:0000313" key="9">
    <source>
        <dbReference type="Proteomes" id="UP000664096"/>
    </source>
</evidence>
<dbReference type="Gene3D" id="3.40.50.720">
    <property type="entry name" value="NAD(P)-binding Rossmann-like Domain"/>
    <property type="match status" value="1"/>
</dbReference>
<dbReference type="Gene3D" id="3.90.25.10">
    <property type="entry name" value="UDP-galactose 4-epimerase, domain 1"/>
    <property type="match status" value="1"/>
</dbReference>
<dbReference type="InterPro" id="IPR005913">
    <property type="entry name" value="dTDP_dehydrorham_reduct"/>
</dbReference>
<dbReference type="Proteomes" id="UP000664096">
    <property type="component" value="Unassembled WGS sequence"/>
</dbReference>
<dbReference type="EMBL" id="JAEKJZ010000007">
    <property type="protein sequence ID" value="MBN9673497.1"/>
    <property type="molecule type" value="Genomic_DNA"/>
</dbReference>
<keyword evidence="6" id="KW-0521">NADP</keyword>
<evidence type="ECO:0000256" key="1">
    <source>
        <dbReference type="ARBA" id="ARBA00004781"/>
    </source>
</evidence>
<dbReference type="RefSeq" id="WP_207143359.1">
    <property type="nucleotide sequence ID" value="NZ_JAEKJZ010000007.1"/>
</dbReference>
<keyword evidence="6" id="KW-0560">Oxidoreductase</keyword>
<protein>
    <recommendedName>
        <fullName evidence="4 6">dTDP-4-dehydrorhamnose reductase</fullName>
        <ecNumber evidence="3 6">1.1.1.133</ecNumber>
    </recommendedName>
</protein>
<gene>
    <name evidence="8" type="ORF">JF539_24275</name>
</gene>
<comment type="similarity">
    <text evidence="2 6">Belongs to the dTDP-4-dehydrorhamnose reductase family.</text>
</comment>
<name>A0A939J696_9HYPH</name>
<comment type="pathway">
    <text evidence="1 6">Carbohydrate biosynthesis; dTDP-L-rhamnose biosynthesis.</text>
</comment>
<evidence type="ECO:0000259" key="7">
    <source>
        <dbReference type="Pfam" id="PF04321"/>
    </source>
</evidence>
<dbReference type="GO" id="GO:0008831">
    <property type="term" value="F:dTDP-4-dehydrorhamnose reductase activity"/>
    <property type="evidence" value="ECO:0007669"/>
    <property type="project" value="UniProtKB-EC"/>
</dbReference>
<comment type="caution">
    <text evidence="8">The sequence shown here is derived from an EMBL/GenBank/DDBJ whole genome shotgun (WGS) entry which is preliminary data.</text>
</comment>
<dbReference type="PANTHER" id="PTHR10491:SF4">
    <property type="entry name" value="METHIONINE ADENOSYLTRANSFERASE 2 SUBUNIT BETA"/>
    <property type="match status" value="1"/>
</dbReference>
<dbReference type="SUPFAM" id="SSF51735">
    <property type="entry name" value="NAD(P)-binding Rossmann-fold domains"/>
    <property type="match status" value="1"/>
</dbReference>
<comment type="cofactor">
    <cofactor evidence="6">
        <name>Mg(2+)</name>
        <dbReference type="ChEBI" id="CHEBI:18420"/>
    </cofactor>
    <text evidence="6">Binds 1 Mg(2+) ion per monomer.</text>
</comment>
<dbReference type="InterPro" id="IPR036291">
    <property type="entry name" value="NAD(P)-bd_dom_sf"/>
</dbReference>
<proteinExistence type="inferred from homology"/>
<sequence>MPWLITGASGQLGGALLKLLATKEPRQDTVTCIARSWQKIHSYDIRALDLAVPGNLRLLLESVRPSKIIHLASVARPDLAEANPEIGQAIDVEATRIIAEYCQAEHAWMFFASSDFVHPGRPEGLYGDHEDARPICVYGRQKAAGEEIVLSKQAGAVGRLAMMYGQVLHGRPGGWTAVAEKLKSGEDVYGLTDELRSPISFQQAARAILCLAEDRFIGQINIGGRSTVSPFELMCVIARSASSKSRVVEISQKEYAQKMRRPKNVSLDSSRLRAHFGNVIYQGGCLSDPVVNQSQVRPDTVGRTS</sequence>
<dbReference type="Pfam" id="PF04321">
    <property type="entry name" value="RmlD_sub_bind"/>
    <property type="match status" value="1"/>
</dbReference>
<dbReference type="EC" id="1.1.1.133" evidence="3 6"/>
<comment type="catalytic activity">
    <reaction evidence="5 6">
        <text>dTDP-beta-L-rhamnose + NADP(+) = dTDP-4-dehydro-beta-L-rhamnose + NADPH + H(+)</text>
        <dbReference type="Rhea" id="RHEA:21796"/>
        <dbReference type="ChEBI" id="CHEBI:15378"/>
        <dbReference type="ChEBI" id="CHEBI:57510"/>
        <dbReference type="ChEBI" id="CHEBI:57783"/>
        <dbReference type="ChEBI" id="CHEBI:58349"/>
        <dbReference type="ChEBI" id="CHEBI:62830"/>
        <dbReference type="EC" id="1.1.1.133"/>
    </reaction>
</comment>
<reference evidence="8" key="1">
    <citation type="submission" date="2020-12" db="EMBL/GenBank/DDBJ databases">
        <title>Oil enriched cultivation method for isolating marine PHA-producing bacteria.</title>
        <authorList>
            <person name="Zheng W."/>
            <person name="Yu S."/>
            <person name="Huang Y."/>
        </authorList>
    </citation>
    <scope>NUCLEOTIDE SEQUENCE</scope>
    <source>
        <strain evidence="8">SY-2-12</strain>
    </source>
</reference>
<dbReference type="InterPro" id="IPR029903">
    <property type="entry name" value="RmlD-like-bd"/>
</dbReference>
<evidence type="ECO:0000313" key="8">
    <source>
        <dbReference type="EMBL" id="MBN9673497.1"/>
    </source>
</evidence>
<evidence type="ECO:0000256" key="6">
    <source>
        <dbReference type="RuleBase" id="RU364082"/>
    </source>
</evidence>
<evidence type="ECO:0000256" key="5">
    <source>
        <dbReference type="ARBA" id="ARBA00048200"/>
    </source>
</evidence>
<evidence type="ECO:0000256" key="4">
    <source>
        <dbReference type="ARBA" id="ARBA00017099"/>
    </source>
</evidence>
<evidence type="ECO:0000256" key="3">
    <source>
        <dbReference type="ARBA" id="ARBA00012929"/>
    </source>
</evidence>
<feature type="domain" description="RmlD-like substrate binding" evidence="7">
    <location>
        <begin position="3"/>
        <end position="279"/>
    </location>
</feature>
<comment type="function">
    <text evidence="6">Catalyzes the reduction of dTDP-6-deoxy-L-lyxo-4-hexulose to yield dTDP-L-rhamnose.</text>
</comment>